<proteinExistence type="predicted"/>
<feature type="compositionally biased region" description="Pro residues" evidence="1">
    <location>
        <begin position="271"/>
        <end position="290"/>
    </location>
</feature>
<organism evidence="2 3">
    <name type="scientific">Polytolypa hystricis (strain UAMH7299)</name>
    <dbReference type="NCBI Taxonomy" id="1447883"/>
    <lineage>
        <taxon>Eukaryota</taxon>
        <taxon>Fungi</taxon>
        <taxon>Dikarya</taxon>
        <taxon>Ascomycota</taxon>
        <taxon>Pezizomycotina</taxon>
        <taxon>Eurotiomycetes</taxon>
        <taxon>Eurotiomycetidae</taxon>
        <taxon>Onygenales</taxon>
        <taxon>Onygenales incertae sedis</taxon>
        <taxon>Polytolypa</taxon>
    </lineage>
</organism>
<reference evidence="2 3" key="1">
    <citation type="submission" date="2017-10" db="EMBL/GenBank/DDBJ databases">
        <title>Comparative genomics in systemic dimorphic fungi from Ajellomycetaceae.</title>
        <authorList>
            <person name="Munoz J.F."/>
            <person name="Mcewen J.G."/>
            <person name="Clay O.K."/>
            <person name="Cuomo C.A."/>
        </authorList>
    </citation>
    <scope>NUCLEOTIDE SEQUENCE [LARGE SCALE GENOMIC DNA]</scope>
    <source>
        <strain evidence="2 3">UAMH7299</strain>
    </source>
</reference>
<gene>
    <name evidence="2" type="ORF">AJ80_03991</name>
</gene>
<comment type="caution">
    <text evidence="2">The sequence shown here is derived from an EMBL/GenBank/DDBJ whole genome shotgun (WGS) entry which is preliminary data.</text>
</comment>
<evidence type="ECO:0000256" key="1">
    <source>
        <dbReference type="SAM" id="MobiDB-lite"/>
    </source>
</evidence>
<feature type="compositionally biased region" description="Basic and acidic residues" evidence="1">
    <location>
        <begin position="1"/>
        <end position="15"/>
    </location>
</feature>
<accession>A0A2B7YE71</accession>
<feature type="compositionally biased region" description="Basic and acidic residues" evidence="1">
    <location>
        <begin position="461"/>
        <end position="476"/>
    </location>
</feature>
<protein>
    <submittedName>
        <fullName evidence="2">Uncharacterized protein</fullName>
    </submittedName>
</protein>
<feature type="region of interest" description="Disordered" evidence="1">
    <location>
        <begin position="1"/>
        <end position="86"/>
    </location>
</feature>
<evidence type="ECO:0000313" key="2">
    <source>
        <dbReference type="EMBL" id="PGH19351.1"/>
    </source>
</evidence>
<dbReference type="EMBL" id="PDNA01000048">
    <property type="protein sequence ID" value="PGH19351.1"/>
    <property type="molecule type" value="Genomic_DNA"/>
</dbReference>
<feature type="compositionally biased region" description="Pro residues" evidence="1">
    <location>
        <begin position="314"/>
        <end position="330"/>
    </location>
</feature>
<feature type="region of interest" description="Disordered" evidence="1">
    <location>
        <begin position="196"/>
        <end position="340"/>
    </location>
</feature>
<feature type="compositionally biased region" description="Pro residues" evidence="1">
    <location>
        <begin position="40"/>
        <end position="57"/>
    </location>
</feature>
<dbReference type="AlphaFoldDB" id="A0A2B7YE71"/>
<feature type="region of interest" description="Disordered" evidence="1">
    <location>
        <begin position="461"/>
        <end position="484"/>
    </location>
</feature>
<dbReference type="Proteomes" id="UP000224634">
    <property type="component" value="Unassembled WGS sequence"/>
</dbReference>
<feature type="compositionally biased region" description="Low complexity" evidence="1">
    <location>
        <begin position="25"/>
        <end position="39"/>
    </location>
</feature>
<keyword evidence="3" id="KW-1185">Reference proteome</keyword>
<feature type="compositionally biased region" description="Basic and acidic residues" evidence="1">
    <location>
        <begin position="196"/>
        <end position="205"/>
    </location>
</feature>
<feature type="compositionally biased region" description="Low complexity" evidence="1">
    <location>
        <begin position="256"/>
        <end position="270"/>
    </location>
</feature>
<feature type="compositionally biased region" description="Low complexity" evidence="1">
    <location>
        <begin position="230"/>
        <end position="248"/>
    </location>
</feature>
<name>A0A2B7YE71_POLH7</name>
<sequence>MTEPPHTHHPPERPPDPQTHPAPSPKSSATSSAASSAPQTSPPPPQTSTTPSAPPESPGRNTWPLRSPSPFNPTAHSLSIHRPPNCHSTLRVNRREKLEIVRFAVSNYALYQGSKADFYLQLRAYCRWRFGRDIKHPDRLLSRLAAHHRLKKLAPPSQAGKFGKPDGELEAALDAWIHMADEEKRVRAEVVAVQNEQRRLRKEANHIPSMEGDDNNVTPNGSEAADRNGSMSRSRSTTTTPAPTPAMSEGSSLARTTQTPPAATAAVSHQPPIPPNSQHIPPPPPRPPHLSPSNGLINPPPPAPPPRMHHQASYPPPPPAPPYGTVPPPPPHHHPGFNNHYNYYSPTPEIVQIRNEMYAFKHEIMSQLSDIKELLVRQGIAGPDGNLSILEQRTYHGTATGYVYTWAARSSSFVKGLFTVLLPQDIDGIRNWTELVEWGNIATSNAIELLAGIYKRVEPHRTRTCPRERGKGGEHIRRPRNPLT</sequence>
<evidence type="ECO:0000313" key="3">
    <source>
        <dbReference type="Proteomes" id="UP000224634"/>
    </source>
</evidence>